<dbReference type="PANTHER" id="PTHR11017:SF544">
    <property type="entry name" value="ADP-RIBOSYL CYCLASE_CYCLIC ADP-RIBOSE HYDROLASE"/>
    <property type="match status" value="1"/>
</dbReference>
<dbReference type="InterPro" id="IPR058192">
    <property type="entry name" value="WHD_ROQ1-like"/>
</dbReference>
<dbReference type="Gene3D" id="3.40.50.300">
    <property type="entry name" value="P-loop containing nucleotide triphosphate hydrolases"/>
    <property type="match status" value="1"/>
</dbReference>
<evidence type="ECO:0000256" key="1">
    <source>
        <dbReference type="ARBA" id="ARBA00022614"/>
    </source>
</evidence>
<dbReference type="SUPFAM" id="SSF52075">
    <property type="entry name" value="Outer arm dynein light chain 1"/>
    <property type="match status" value="1"/>
</dbReference>
<evidence type="ECO:0000313" key="7">
    <source>
        <dbReference type="EMBL" id="DAD21033.1"/>
    </source>
</evidence>
<evidence type="ECO:0000256" key="3">
    <source>
        <dbReference type="ARBA" id="ARBA00022821"/>
    </source>
</evidence>
<organism evidence="7 8">
    <name type="scientific">Nelumbo nucifera</name>
    <name type="common">Sacred lotus</name>
    <dbReference type="NCBI Taxonomy" id="4432"/>
    <lineage>
        <taxon>Eukaryota</taxon>
        <taxon>Viridiplantae</taxon>
        <taxon>Streptophyta</taxon>
        <taxon>Embryophyta</taxon>
        <taxon>Tracheophyta</taxon>
        <taxon>Spermatophyta</taxon>
        <taxon>Magnoliopsida</taxon>
        <taxon>Proteales</taxon>
        <taxon>Nelumbonaceae</taxon>
        <taxon>Nelumbo</taxon>
    </lineage>
</organism>
<proteinExistence type="predicted"/>
<dbReference type="Pfam" id="PF23598">
    <property type="entry name" value="LRR_14"/>
    <property type="match status" value="1"/>
</dbReference>
<feature type="domain" description="NB-ARC" evidence="4">
    <location>
        <begin position="40"/>
        <end position="184"/>
    </location>
</feature>
<dbReference type="Gene3D" id="1.10.8.430">
    <property type="entry name" value="Helical domain of apoptotic protease-activating factors"/>
    <property type="match status" value="1"/>
</dbReference>
<dbReference type="InterPro" id="IPR003591">
    <property type="entry name" value="Leu-rich_rpt_typical-subtyp"/>
</dbReference>
<gene>
    <name evidence="7" type="ORF">HUJ06_022496</name>
</gene>
<dbReference type="SUPFAM" id="SSF52540">
    <property type="entry name" value="P-loop containing nucleoside triphosphate hydrolases"/>
    <property type="match status" value="1"/>
</dbReference>
<evidence type="ECO:0000313" key="8">
    <source>
        <dbReference type="Proteomes" id="UP000607653"/>
    </source>
</evidence>
<dbReference type="InterPro" id="IPR042197">
    <property type="entry name" value="Apaf_helical"/>
</dbReference>
<keyword evidence="2" id="KW-0677">Repeat</keyword>
<evidence type="ECO:0000259" key="4">
    <source>
        <dbReference type="Pfam" id="PF00931"/>
    </source>
</evidence>
<dbReference type="SUPFAM" id="SSF46785">
    <property type="entry name" value="Winged helix' DNA-binding domain"/>
    <property type="match status" value="1"/>
</dbReference>
<dbReference type="PANTHER" id="PTHR11017">
    <property type="entry name" value="LEUCINE-RICH REPEAT-CONTAINING PROTEIN"/>
    <property type="match status" value="1"/>
</dbReference>
<evidence type="ECO:0008006" key="9">
    <source>
        <dbReference type="Google" id="ProtNLM"/>
    </source>
</evidence>
<comment type="caution">
    <text evidence="7">The sequence shown here is derived from an EMBL/GenBank/DDBJ whole genome shotgun (WGS) entry which is preliminary data.</text>
</comment>
<accession>A0A822XMW2</accession>
<dbReference type="Proteomes" id="UP000607653">
    <property type="component" value="Unassembled WGS sequence"/>
</dbReference>
<dbReference type="SUPFAM" id="SSF52047">
    <property type="entry name" value="RNI-like"/>
    <property type="match status" value="1"/>
</dbReference>
<feature type="domain" description="Disease resistance R13L4/SHOC-2-like LRR" evidence="6">
    <location>
        <begin position="564"/>
        <end position="648"/>
    </location>
</feature>
<keyword evidence="3" id="KW-0611">Plant defense</keyword>
<dbReference type="InterPro" id="IPR055414">
    <property type="entry name" value="LRR_R13L4/SHOC2-like"/>
</dbReference>
<keyword evidence="8" id="KW-1185">Reference proteome</keyword>
<dbReference type="InterPro" id="IPR027417">
    <property type="entry name" value="P-loop_NTPase"/>
</dbReference>
<dbReference type="PRINTS" id="PR00364">
    <property type="entry name" value="DISEASERSIST"/>
</dbReference>
<sequence>MGMRHCVYKKLLNGFRGCDFNAMSPIKGCTYCRDIWNGRIGKTTIAKCVYNQIFHKFEGACFLEFGREVVGNQLVDRQKQLLSDILMEQREGQHIYIVSQGITKIERRLCNKKVLVVLDDIHDSEQIKALVEERSWFGAGSRTIITTRDMDLLNELNDDEKYRAEELNEEQSVELFSWHAFKANHPIENYVQLTNHIIHHLGGLPLAIEVWGSLLFNKSILQWKDALKQLQKIPDGKIQNKLRISFDALHPMQKQIFLDISCFFDGMDKDYVTTILDGCGFCPEFGISFLTSRCLLRVGGRNELTMHSLLRDMGREIVREESPNVGKRSRLWFPNDALDVLTKKKGTNKIEGLNLDLSDSSYLYGPPKSNEFLRVSTKAFKRMSDLRLLKLACVNLNGSYKYLPKKLRWLYWFGFTLESIPLDFHLSHLVALDMKWSHLKRVWEEGTQTLKVLKILDISNSKSLIKTPDFSKLPNIKRLILHGCSSLVDLHESIGCLKELVHLDLSACFELGYLPSSIRKLKSLVFLSLSRCSKLSKLPEELGNMKCPKQLFARSAIKQLPSSIGLLKSLEELNLEGCSELENIPEELGDMKSLIHLNVSRTVIKQLPSSIGRLKALEFLALDDCARLENLPEELGDMESLMMLYTVNCGIKRLPSSIGCLKKMRVLHLGGNLFPSIPDSIGRFSELWQLDVTNCKSLESLPELTASLWHLESGGCDSLVMLGNLGCLTNLREKLDLSCGKFCRLPDTLSHFSHLRTLVVRNCKNLCTIPNLPSHLETLRADGCTSMEKLQNLSRAPKLSNLNLRNCEKLIEIQGLENLRLWKIDLLGCYKLEHSWKSILQNRFLEAMLRGEDISTFLPGSNKVPKWFSYHSSSSSRGPSIVVRMAEHMVVQGLIVCAIYPESTRVQHVSAIDGQFYVGWMPSNRGGEEMFLAYCTFGGRLRRHLEASDEVTVSVELLSLQAVVKEFGIHFICRRMTLNETTMPTSCPSNDETQPKLRTMELLPTPAPYLYQAGQQPSGPNEASLLLELPVVGVIDGGGSIVTGVGTKRLYSEVEEEPSSSPSSNEQRDLCDHMRYGGYWLPRYSNSIPLAAACFWACHCNSNHQRSLASATSTLLHQIASEKNGRMQSTSIIVPSQSRRVQQKQEINPLDHHPFAIASAAILTAFGRGLTRKTVELRM</sequence>
<dbReference type="GO" id="GO:0006952">
    <property type="term" value="P:defense response"/>
    <property type="evidence" value="ECO:0007669"/>
    <property type="project" value="UniProtKB-KW"/>
</dbReference>
<reference evidence="7 8" key="1">
    <citation type="journal article" date="2020" name="Mol. Biol. Evol.">
        <title>Distinct Expression and Methylation Patterns for Genes with Different Fates following a Single Whole-Genome Duplication in Flowering Plants.</title>
        <authorList>
            <person name="Shi T."/>
            <person name="Rahmani R.S."/>
            <person name="Gugger P.F."/>
            <person name="Wang M."/>
            <person name="Li H."/>
            <person name="Zhang Y."/>
            <person name="Li Z."/>
            <person name="Wang Q."/>
            <person name="Van de Peer Y."/>
            <person name="Marchal K."/>
            <person name="Chen J."/>
        </authorList>
    </citation>
    <scope>NUCLEOTIDE SEQUENCE [LARGE SCALE GENOMIC DNA]</scope>
    <source>
        <tissue evidence="7">Leaf</tissue>
    </source>
</reference>
<evidence type="ECO:0000259" key="6">
    <source>
        <dbReference type="Pfam" id="PF23598"/>
    </source>
</evidence>
<dbReference type="AlphaFoldDB" id="A0A822XMW2"/>
<dbReference type="SMART" id="SM00369">
    <property type="entry name" value="LRR_TYP"/>
    <property type="match status" value="3"/>
</dbReference>
<dbReference type="Pfam" id="PF00931">
    <property type="entry name" value="NB-ARC"/>
    <property type="match status" value="1"/>
</dbReference>
<dbReference type="EMBL" id="DUZY01000001">
    <property type="protein sequence ID" value="DAD21033.1"/>
    <property type="molecule type" value="Genomic_DNA"/>
</dbReference>
<dbReference type="GO" id="GO:0043531">
    <property type="term" value="F:ADP binding"/>
    <property type="evidence" value="ECO:0007669"/>
    <property type="project" value="InterPro"/>
</dbReference>
<evidence type="ECO:0000256" key="2">
    <source>
        <dbReference type="ARBA" id="ARBA00022737"/>
    </source>
</evidence>
<dbReference type="InterPro" id="IPR044974">
    <property type="entry name" value="Disease_R_plants"/>
</dbReference>
<name>A0A822XMW2_NELNU</name>
<keyword evidence="1" id="KW-0433">Leucine-rich repeat</keyword>
<dbReference type="GO" id="GO:0051707">
    <property type="term" value="P:response to other organism"/>
    <property type="evidence" value="ECO:0007669"/>
    <property type="project" value="UniProtKB-ARBA"/>
</dbReference>
<evidence type="ECO:0000259" key="5">
    <source>
        <dbReference type="Pfam" id="PF23282"/>
    </source>
</evidence>
<dbReference type="InterPro" id="IPR036390">
    <property type="entry name" value="WH_DNA-bd_sf"/>
</dbReference>
<protein>
    <recommendedName>
        <fullName evidence="9">TMV resistance protein N-like</fullName>
    </recommendedName>
</protein>
<dbReference type="Pfam" id="PF23282">
    <property type="entry name" value="WHD_ROQ1"/>
    <property type="match status" value="1"/>
</dbReference>
<feature type="domain" description="Disease resistance protein Roq1-like winged-helix" evidence="5">
    <location>
        <begin position="253"/>
        <end position="322"/>
    </location>
</feature>
<dbReference type="Gene3D" id="3.80.10.10">
    <property type="entry name" value="Ribonuclease Inhibitor"/>
    <property type="match status" value="3"/>
</dbReference>
<dbReference type="InterPro" id="IPR002182">
    <property type="entry name" value="NB-ARC"/>
</dbReference>
<dbReference type="InterPro" id="IPR032675">
    <property type="entry name" value="LRR_dom_sf"/>
</dbReference>